<sequence length="521" mass="56260">MPVRSLGRPGPTPSRPSRSRVRPLARRVLTPAVASVLGVTLVVGALAGAVGTVGTVGLAGTAQAAGTTPADPSDSTSPSDPPAVVATTLALAPGSARAGIRKAVRLTLTDADGPVAGASVLVERRTADGWSRVAEVTTGAQGHASAPVAVAKDPARNRVRATFAGDETHEASSAAGRIVLVRQESRVRVSGPGTVVDGRRVIVRVRLVTRQGAPLVSWVRLQRRVDGRWRNRAALRTDADGIASVKVSPRSDSRWRAVVLRRPWIARNTSPVHTIDNLPPGTRVRLPAAAPEPRRDLPRQRRAVGKGANPKVTRIPEKIWASMVGNSWHYGCPVGRPQLRLLRINYWGYDGYRYRGTLVANADVIGQMAAALAQMYRNELPIRSMYRVDRFGWSSRVQGADDYASMAAGNTSAFNCRHVVGRPGVTSPHAYGRALDVNTWENPFRSSNGLVPNSWWQYHSHPRVAWRSSSHEVVEIMARHGLAWTYGLSDTQHFDAYPSGGRRSDAAWPSLPRVCSVEVCD</sequence>
<comment type="caution">
    <text evidence="3">The sequence shown here is derived from an EMBL/GenBank/DDBJ whole genome shotgun (WGS) entry which is preliminary data.</text>
</comment>
<accession>A0A9X2D6Z1</accession>
<protein>
    <submittedName>
        <fullName evidence="3">M15 family metallopeptidase</fullName>
    </submittedName>
</protein>
<dbReference type="GO" id="GO:0008233">
    <property type="term" value="F:peptidase activity"/>
    <property type="evidence" value="ECO:0007669"/>
    <property type="project" value="InterPro"/>
</dbReference>
<feature type="region of interest" description="Disordered" evidence="1">
    <location>
        <begin position="276"/>
        <end position="308"/>
    </location>
</feature>
<reference evidence="3" key="1">
    <citation type="submission" date="2022-05" db="EMBL/GenBank/DDBJ databases">
        <authorList>
            <person name="Tuo L."/>
        </authorList>
    </citation>
    <scope>NUCLEOTIDE SEQUENCE</scope>
    <source>
        <strain evidence="3">BSK12Z-4</strain>
    </source>
</reference>
<keyword evidence="4" id="KW-1185">Reference proteome</keyword>
<dbReference type="SUPFAM" id="SSF55166">
    <property type="entry name" value="Hedgehog/DD-peptidase"/>
    <property type="match status" value="1"/>
</dbReference>
<feature type="region of interest" description="Disordered" evidence="1">
    <location>
        <begin position="1"/>
        <end position="23"/>
    </location>
</feature>
<evidence type="ECO:0000256" key="1">
    <source>
        <dbReference type="SAM" id="MobiDB-lite"/>
    </source>
</evidence>
<dbReference type="InterPro" id="IPR009045">
    <property type="entry name" value="Zn_M74/Hedgehog-like"/>
</dbReference>
<dbReference type="InterPro" id="IPR039561">
    <property type="entry name" value="Peptidase_M15C"/>
</dbReference>
<feature type="region of interest" description="Disordered" evidence="1">
    <location>
        <begin position="63"/>
        <end position="82"/>
    </location>
</feature>
<feature type="domain" description="Peptidase M15C" evidence="2">
    <location>
        <begin position="423"/>
        <end position="495"/>
    </location>
</feature>
<gene>
    <name evidence="3" type="ORF">M8330_09280</name>
</gene>
<proteinExistence type="predicted"/>
<evidence type="ECO:0000313" key="4">
    <source>
        <dbReference type="Proteomes" id="UP001139485"/>
    </source>
</evidence>
<evidence type="ECO:0000259" key="2">
    <source>
        <dbReference type="Pfam" id="PF13539"/>
    </source>
</evidence>
<name>A0A9X2D6Z1_9ACTN</name>
<dbReference type="RefSeq" id="WP_250827092.1">
    <property type="nucleotide sequence ID" value="NZ_JAMOIL010000010.1"/>
</dbReference>
<organism evidence="3 4">
    <name type="scientific">Nocardioides bruguierae</name>
    <dbReference type="NCBI Taxonomy" id="2945102"/>
    <lineage>
        <taxon>Bacteria</taxon>
        <taxon>Bacillati</taxon>
        <taxon>Actinomycetota</taxon>
        <taxon>Actinomycetes</taxon>
        <taxon>Propionibacteriales</taxon>
        <taxon>Nocardioidaceae</taxon>
        <taxon>Nocardioides</taxon>
    </lineage>
</organism>
<dbReference type="AlphaFoldDB" id="A0A9X2D6Z1"/>
<dbReference type="Gene3D" id="3.30.1380.10">
    <property type="match status" value="1"/>
</dbReference>
<dbReference type="Pfam" id="PF13539">
    <property type="entry name" value="Peptidase_M15_4"/>
    <property type="match status" value="1"/>
</dbReference>
<evidence type="ECO:0000313" key="3">
    <source>
        <dbReference type="EMBL" id="MCM0620486.1"/>
    </source>
</evidence>
<dbReference type="EMBL" id="JAMOIL010000010">
    <property type="protein sequence ID" value="MCM0620486.1"/>
    <property type="molecule type" value="Genomic_DNA"/>
</dbReference>
<dbReference type="Proteomes" id="UP001139485">
    <property type="component" value="Unassembled WGS sequence"/>
</dbReference>